<dbReference type="GO" id="GO:0051170">
    <property type="term" value="P:import into nucleus"/>
    <property type="evidence" value="ECO:0007669"/>
    <property type="project" value="TreeGrafter"/>
</dbReference>
<dbReference type="PANTHER" id="PTHR14097">
    <property type="entry name" value="OXIDOREDUCTASE HTATIP2"/>
    <property type="match status" value="1"/>
</dbReference>
<name>A0A9N8YKG3_FUNMO</name>
<evidence type="ECO:0000313" key="3">
    <source>
        <dbReference type="EMBL" id="CAG8434460.1"/>
    </source>
</evidence>
<evidence type="ECO:0000313" key="4">
    <source>
        <dbReference type="Proteomes" id="UP000789375"/>
    </source>
</evidence>
<dbReference type="AlphaFoldDB" id="A0A9N8YKG3"/>
<sequence>MSSGKSALVLSTTGAVGKSLLRDLLKSGAFRTVTTIESKMFEYNGPNKEALIQKVVNFEKLQDYEEAFNGSYDTIFCTLESESTENYAKEHIINAAKLIKQRNPKELHFLYSSSAGANVNSSFLYMKTKGEIEKELCDIGFNQISIFRPILFKTDKIRDKAGLVEYLFFNLTHLIDHVFPKWASVHIDIISRAMRRVAIEDYEIDVDTTILDHGTLLKEINHLQIHEIGDAE</sequence>
<comment type="subcellular location">
    <subcellularLocation>
        <location evidence="1">Mitochondrion outer membrane</location>
        <topology evidence="1">Peripheral membrane protein</topology>
    </subcellularLocation>
</comment>
<dbReference type="EMBL" id="CAJVPP010000007">
    <property type="protein sequence ID" value="CAG8434460.1"/>
    <property type="molecule type" value="Genomic_DNA"/>
</dbReference>
<reference evidence="3" key="1">
    <citation type="submission" date="2021-06" db="EMBL/GenBank/DDBJ databases">
        <authorList>
            <person name="Kallberg Y."/>
            <person name="Tangrot J."/>
            <person name="Rosling A."/>
        </authorList>
    </citation>
    <scope>NUCLEOTIDE SEQUENCE</scope>
    <source>
        <strain evidence="3">87-6 pot B 2015</strain>
    </source>
</reference>
<dbReference type="Proteomes" id="UP000789375">
    <property type="component" value="Unassembled WGS sequence"/>
</dbReference>
<gene>
    <name evidence="3" type="ORF">FMOSSE_LOCUS97</name>
</gene>
<dbReference type="GO" id="GO:0005741">
    <property type="term" value="C:mitochondrial outer membrane"/>
    <property type="evidence" value="ECO:0007669"/>
    <property type="project" value="UniProtKB-SubCell"/>
</dbReference>
<evidence type="ECO:0000256" key="2">
    <source>
        <dbReference type="ARBA" id="ARBA00006617"/>
    </source>
</evidence>
<comment type="caution">
    <text evidence="3">The sequence shown here is derived from an EMBL/GenBank/DDBJ whole genome shotgun (WGS) entry which is preliminary data.</text>
</comment>
<organism evidence="3 4">
    <name type="scientific">Funneliformis mosseae</name>
    <name type="common">Endomycorrhizal fungus</name>
    <name type="synonym">Glomus mosseae</name>
    <dbReference type="NCBI Taxonomy" id="27381"/>
    <lineage>
        <taxon>Eukaryota</taxon>
        <taxon>Fungi</taxon>
        <taxon>Fungi incertae sedis</taxon>
        <taxon>Mucoromycota</taxon>
        <taxon>Glomeromycotina</taxon>
        <taxon>Glomeromycetes</taxon>
        <taxon>Glomerales</taxon>
        <taxon>Glomeraceae</taxon>
        <taxon>Funneliformis</taxon>
    </lineage>
</organism>
<dbReference type="SUPFAM" id="SSF51735">
    <property type="entry name" value="NAD(P)-binding Rossmann-fold domains"/>
    <property type="match status" value="1"/>
</dbReference>
<evidence type="ECO:0000256" key="1">
    <source>
        <dbReference type="ARBA" id="ARBA00004450"/>
    </source>
</evidence>
<proteinExistence type="inferred from homology"/>
<comment type="similarity">
    <text evidence="2">Belongs to the FMP52 family.</text>
</comment>
<protein>
    <submittedName>
        <fullName evidence="3">13778_t:CDS:1</fullName>
    </submittedName>
</protein>
<keyword evidence="4" id="KW-1185">Reference proteome</keyword>
<dbReference type="InterPro" id="IPR036291">
    <property type="entry name" value="NAD(P)-bd_dom_sf"/>
</dbReference>
<dbReference type="PANTHER" id="PTHR14097:SF7">
    <property type="entry name" value="OXIDOREDUCTASE HTATIP2"/>
    <property type="match status" value="1"/>
</dbReference>
<accession>A0A9N8YKG3</accession>
<dbReference type="Gene3D" id="3.40.50.720">
    <property type="entry name" value="NAD(P)-binding Rossmann-like Domain"/>
    <property type="match status" value="1"/>
</dbReference>